<dbReference type="RefSeq" id="WP_015663894.1">
    <property type="nucleotide sequence ID" value="NC_020453.1"/>
</dbReference>
<dbReference type="Proteomes" id="UP000011841">
    <property type="component" value="Chromosome"/>
</dbReference>
<sequence length="61" mass="6431">MIVAIVTASAVEMAAKRVVSRVRTALNRHKRRESFAAGVGMSAVLSVETLLRVGAMTISCG</sequence>
<name>M4Z1X2_9BRAD</name>
<protein>
    <submittedName>
        <fullName evidence="1">Uncharacterized protein</fullName>
    </submittedName>
</protein>
<organism evidence="1 2">
    <name type="scientific">Bradyrhizobium oligotrophicum S58</name>
    <dbReference type="NCBI Taxonomy" id="1245469"/>
    <lineage>
        <taxon>Bacteria</taxon>
        <taxon>Pseudomonadati</taxon>
        <taxon>Pseudomonadota</taxon>
        <taxon>Alphaproteobacteria</taxon>
        <taxon>Hyphomicrobiales</taxon>
        <taxon>Nitrobacteraceae</taxon>
        <taxon>Bradyrhizobium</taxon>
    </lineage>
</organism>
<dbReference type="KEGG" id="aol:S58_07440"/>
<proteinExistence type="predicted"/>
<dbReference type="EMBL" id="AP012603">
    <property type="protein sequence ID" value="BAM86757.1"/>
    <property type="molecule type" value="Genomic_DNA"/>
</dbReference>
<reference evidence="1 2" key="1">
    <citation type="journal article" date="2013" name="Appl. Environ. Microbiol.">
        <title>Genome analysis suggests that the soil oligotrophic bacterium Agromonas oligotrophica (Bradyrhizobium oligotrophicum) is a nitrogen-fixing symbiont of Aeschynomene indica.</title>
        <authorList>
            <person name="Okubo T."/>
            <person name="Fukushima S."/>
            <person name="Itakura M."/>
            <person name="Oshima K."/>
            <person name="Longtonglang A."/>
            <person name="Teaumroong N."/>
            <person name="Mitsui H."/>
            <person name="Hattori M."/>
            <person name="Hattori R."/>
            <person name="Hattori T."/>
            <person name="Minamisawa K."/>
        </authorList>
    </citation>
    <scope>NUCLEOTIDE SEQUENCE [LARGE SCALE GENOMIC DNA]</scope>
    <source>
        <strain evidence="1 2">S58</strain>
    </source>
</reference>
<gene>
    <name evidence="1" type="ORF">S58_07440</name>
</gene>
<dbReference type="GeneID" id="301821201"/>
<evidence type="ECO:0000313" key="1">
    <source>
        <dbReference type="EMBL" id="BAM86757.1"/>
    </source>
</evidence>
<accession>M4Z1X2</accession>
<dbReference type="HOGENOM" id="CLU_2913393_0_0_5"/>
<evidence type="ECO:0000313" key="2">
    <source>
        <dbReference type="Proteomes" id="UP000011841"/>
    </source>
</evidence>
<dbReference type="AlphaFoldDB" id="M4Z1X2"/>
<keyword evidence="2" id="KW-1185">Reference proteome</keyword>